<dbReference type="SUPFAM" id="SSF53756">
    <property type="entry name" value="UDP-Glycosyltransferase/glycogen phosphorylase"/>
    <property type="match status" value="1"/>
</dbReference>
<dbReference type="InterPro" id="IPR029044">
    <property type="entry name" value="Nucleotide-diphossugar_trans"/>
</dbReference>
<dbReference type="Pfam" id="PF00535">
    <property type="entry name" value="Glycos_transf_2"/>
    <property type="match status" value="1"/>
</dbReference>
<gene>
    <name evidence="3" type="ORF">OCGS_2605</name>
</gene>
<evidence type="ECO:0000256" key="1">
    <source>
        <dbReference type="SAM" id="MobiDB-lite"/>
    </source>
</evidence>
<dbReference type="OrthoDB" id="9790710at2"/>
<organism evidence="3 4">
    <name type="scientific">Oceaniovalibus guishaninsula JLT2003</name>
    <dbReference type="NCBI Taxonomy" id="1231392"/>
    <lineage>
        <taxon>Bacteria</taxon>
        <taxon>Pseudomonadati</taxon>
        <taxon>Pseudomonadota</taxon>
        <taxon>Alphaproteobacteria</taxon>
        <taxon>Rhodobacterales</taxon>
        <taxon>Roseobacteraceae</taxon>
        <taxon>Oceaniovalibus</taxon>
    </lineage>
</organism>
<dbReference type="CDD" id="cd03801">
    <property type="entry name" value="GT4_PimA-like"/>
    <property type="match status" value="1"/>
</dbReference>
<dbReference type="Pfam" id="PF13692">
    <property type="entry name" value="Glyco_trans_1_4"/>
    <property type="match status" value="1"/>
</dbReference>
<dbReference type="RefSeq" id="WP_007427757.1">
    <property type="nucleotide sequence ID" value="NZ_AMGO01000067.1"/>
</dbReference>
<dbReference type="InterPro" id="IPR050834">
    <property type="entry name" value="Glycosyltransf_2"/>
</dbReference>
<evidence type="ECO:0000259" key="2">
    <source>
        <dbReference type="Pfam" id="PF00535"/>
    </source>
</evidence>
<comment type="caution">
    <text evidence="3">The sequence shown here is derived from an EMBL/GenBank/DDBJ whole genome shotgun (WGS) entry which is preliminary data.</text>
</comment>
<dbReference type="STRING" id="1231392.OCGS_2605"/>
<evidence type="ECO:0000313" key="3">
    <source>
        <dbReference type="EMBL" id="EKE43268.1"/>
    </source>
</evidence>
<feature type="region of interest" description="Disordered" evidence="1">
    <location>
        <begin position="1"/>
        <end position="23"/>
    </location>
</feature>
<name>K2H6K3_9RHOB</name>
<dbReference type="InterPro" id="IPR001173">
    <property type="entry name" value="Glyco_trans_2-like"/>
</dbReference>
<reference evidence="3 4" key="1">
    <citation type="journal article" date="2012" name="J. Bacteriol.">
        <title>Draft Genome Sequence of Oceaniovalibus guishaninsula JLT2003T.</title>
        <authorList>
            <person name="Tang K."/>
            <person name="Liu K."/>
            <person name="Jiao N."/>
        </authorList>
    </citation>
    <scope>NUCLEOTIDE SEQUENCE [LARGE SCALE GENOMIC DNA]</scope>
    <source>
        <strain evidence="3 4">JLT2003</strain>
    </source>
</reference>
<sequence>MTAFLRPRQTGQTGQTGRAGFSPRNPWARLLAAIEGPGDPAALRETLDALRYHPALPKEVFALLERRLGLPAPDPGGARGTAPLRRMEAGREVPFPYPALMALPRITGSGNDSRFIADMAAGLAAQARPSRMRRVHVALSGPDIAATARSLAAQDFAGTIRLTVFAERPDPTLDLPAALMPEIVEGGILGAAAADRLARIAAEADMVLFVSGTARFDAGAVARATHLLEASDALALGLVPFVPEAPLDTPFAPPQSRFFASRHPFREMRGLNMAVPAALLRRAGLPDTRFSGTRRAGMELAFRMVNDGAWLAPLRVPDLRPEADDTPEDRALYTALCPNAWDRSGKGGDGRFEVPRVGVYIAAFNARRYLCRAIDSILDQDVADLEVCIADDGSCDGTADMLERRYGGLDRVRWQGGRNGGIGHASNRAIGMIRAPYIGQLDADDRLKPGAVRRLMEVLDENPDVVCAYGSCERIDAAGGYVQDEYSWPVFSREKMMVTSIAHHFRMFRRTAWARSGKFREDIANAVDYDFFLKLSETGKMRHVDEVLYQRRWHGRNTSNVNETFQTANTHRVQREALGRLGLARFWDVKVLDTAQPRRITYMRRPRAPLVLFWPDYSWSNPYQPLLYGGLRHRTEVCAGDIDTALQAIWMMDDPADLTFHLHWVNFLFLDAADRTEAQARAAAFLERLDRFLSIGGRLVWTIHNTLSHDSPFADIEAGLAAGIARRAHVLHVHSAGQVAEIAQQFDIPAHKARVSAHGNYIGAYPDIVTRAEARRQLGLDDADDVILMSGQIRPYKGAEDLVAVVRRLLAERPRTLLLLAGRDKFGALDGLLAELAPTERDRIRATGRFVADSEMQVFFRAADFAVYPYRAILTSGSMLLALSFGLPTILPDVAMTREVLEGRDAGLLYDAAEGRDALEKAVRTLLARKDAGDLPQIAANARQTAERWPWPDFGAVLDWRGGGQDARN</sequence>
<dbReference type="PANTHER" id="PTHR43685">
    <property type="entry name" value="GLYCOSYLTRANSFERASE"/>
    <property type="match status" value="1"/>
</dbReference>
<keyword evidence="4" id="KW-1185">Reference proteome</keyword>
<dbReference type="PATRIC" id="fig|1231392.3.peg.2620"/>
<evidence type="ECO:0000313" key="4">
    <source>
        <dbReference type="Proteomes" id="UP000006765"/>
    </source>
</evidence>
<accession>K2H6K3</accession>
<dbReference type="EMBL" id="AMGO01000067">
    <property type="protein sequence ID" value="EKE43268.1"/>
    <property type="molecule type" value="Genomic_DNA"/>
</dbReference>
<dbReference type="PANTHER" id="PTHR43685:SF11">
    <property type="entry name" value="GLYCOSYLTRANSFERASE TAGX-RELATED"/>
    <property type="match status" value="1"/>
</dbReference>
<dbReference type="Gene3D" id="3.40.50.2000">
    <property type="entry name" value="Glycogen Phosphorylase B"/>
    <property type="match status" value="1"/>
</dbReference>
<dbReference type="eggNOG" id="COG1215">
    <property type="taxonomic scope" value="Bacteria"/>
</dbReference>
<dbReference type="eggNOG" id="COG0438">
    <property type="taxonomic scope" value="Bacteria"/>
</dbReference>
<proteinExistence type="predicted"/>
<feature type="domain" description="Glycosyltransferase 2-like" evidence="2">
    <location>
        <begin position="359"/>
        <end position="469"/>
    </location>
</feature>
<dbReference type="SUPFAM" id="SSF53448">
    <property type="entry name" value="Nucleotide-diphospho-sugar transferases"/>
    <property type="match status" value="1"/>
</dbReference>
<protein>
    <submittedName>
        <fullName evidence="3">Chondroitin Polymerase</fullName>
    </submittedName>
</protein>
<dbReference type="Proteomes" id="UP000006765">
    <property type="component" value="Unassembled WGS sequence"/>
</dbReference>
<dbReference type="AlphaFoldDB" id="K2H6K3"/>
<dbReference type="Gene3D" id="3.90.550.10">
    <property type="entry name" value="Spore Coat Polysaccharide Biosynthesis Protein SpsA, Chain A"/>
    <property type="match status" value="1"/>
</dbReference>